<evidence type="ECO:0000313" key="2">
    <source>
        <dbReference type="Proteomes" id="UP000735302"/>
    </source>
</evidence>
<dbReference type="EMBL" id="BLXT01006265">
    <property type="protein sequence ID" value="GFO30768.1"/>
    <property type="molecule type" value="Genomic_DNA"/>
</dbReference>
<dbReference type="Proteomes" id="UP000735302">
    <property type="component" value="Unassembled WGS sequence"/>
</dbReference>
<name>A0AAV4CGT7_9GAST</name>
<organism evidence="1 2">
    <name type="scientific">Plakobranchus ocellatus</name>
    <dbReference type="NCBI Taxonomy" id="259542"/>
    <lineage>
        <taxon>Eukaryota</taxon>
        <taxon>Metazoa</taxon>
        <taxon>Spiralia</taxon>
        <taxon>Lophotrochozoa</taxon>
        <taxon>Mollusca</taxon>
        <taxon>Gastropoda</taxon>
        <taxon>Heterobranchia</taxon>
        <taxon>Euthyneura</taxon>
        <taxon>Panpulmonata</taxon>
        <taxon>Sacoglossa</taxon>
        <taxon>Placobranchoidea</taxon>
        <taxon>Plakobranchidae</taxon>
        <taxon>Plakobranchus</taxon>
    </lineage>
</organism>
<evidence type="ECO:0000313" key="1">
    <source>
        <dbReference type="EMBL" id="GFO30768.1"/>
    </source>
</evidence>
<proteinExistence type="predicted"/>
<dbReference type="AlphaFoldDB" id="A0AAV4CGT7"/>
<gene>
    <name evidence="1" type="ORF">PoB_005727300</name>
</gene>
<protein>
    <submittedName>
        <fullName evidence="1">Uncharacterized protein</fullName>
    </submittedName>
</protein>
<comment type="caution">
    <text evidence="1">The sequence shown here is derived from an EMBL/GenBank/DDBJ whole genome shotgun (WGS) entry which is preliminary data.</text>
</comment>
<accession>A0AAV4CGT7</accession>
<reference evidence="1 2" key="1">
    <citation type="journal article" date="2021" name="Elife">
        <title>Chloroplast acquisition without the gene transfer in kleptoplastic sea slugs, Plakobranchus ocellatus.</title>
        <authorList>
            <person name="Maeda T."/>
            <person name="Takahashi S."/>
            <person name="Yoshida T."/>
            <person name="Shimamura S."/>
            <person name="Takaki Y."/>
            <person name="Nagai Y."/>
            <person name="Toyoda A."/>
            <person name="Suzuki Y."/>
            <person name="Arimoto A."/>
            <person name="Ishii H."/>
            <person name="Satoh N."/>
            <person name="Nishiyama T."/>
            <person name="Hasebe M."/>
            <person name="Maruyama T."/>
            <person name="Minagawa J."/>
            <person name="Obokata J."/>
            <person name="Shigenobu S."/>
        </authorList>
    </citation>
    <scope>NUCLEOTIDE SEQUENCE [LARGE SCALE GENOMIC DNA]</scope>
</reference>
<keyword evidence="2" id="KW-1185">Reference proteome</keyword>
<sequence length="149" mass="16632">MTLGQRLGTSRALLQDVSGVPLDGVRKPHHSTVVTSVGLEIPVFRVQPVRCRSNHDVLHLMALAREFEAHSSCSIAQTDETRRFDNATTDLSINIDNENFKLSSMYAKCLWSLQVVPLDSSQLAIVTGKVRHKPKIILPCSFAQRLIQR</sequence>